<evidence type="ECO:0000313" key="2">
    <source>
        <dbReference type="Proteomes" id="UP000477722"/>
    </source>
</evidence>
<feature type="non-terminal residue" evidence="1">
    <location>
        <position position="1"/>
    </location>
</feature>
<name>A0A6G4X7X6_9ACTN</name>
<organism evidence="1 2">
    <name type="scientific">Streptomyces boncukensis</name>
    <dbReference type="NCBI Taxonomy" id="2711219"/>
    <lineage>
        <taxon>Bacteria</taxon>
        <taxon>Bacillati</taxon>
        <taxon>Actinomycetota</taxon>
        <taxon>Actinomycetes</taxon>
        <taxon>Kitasatosporales</taxon>
        <taxon>Streptomycetaceae</taxon>
        <taxon>Streptomyces</taxon>
    </lineage>
</organism>
<accession>A0A6G4X7X6</accession>
<dbReference type="InterPro" id="IPR028994">
    <property type="entry name" value="Integrin_alpha_N"/>
</dbReference>
<protein>
    <recommendedName>
        <fullName evidence="3">VCBS repeat-containing protein</fullName>
    </recommendedName>
</protein>
<keyword evidence="2" id="KW-1185">Reference proteome</keyword>
<dbReference type="SUPFAM" id="SSF69318">
    <property type="entry name" value="Integrin alpha N-terminal domain"/>
    <property type="match status" value="1"/>
</dbReference>
<comment type="caution">
    <text evidence="1">The sequence shown here is derived from an EMBL/GenBank/DDBJ whole genome shotgun (WGS) entry which is preliminary data.</text>
</comment>
<proteinExistence type="predicted"/>
<evidence type="ECO:0000313" key="1">
    <source>
        <dbReference type="EMBL" id="NGO73646.1"/>
    </source>
</evidence>
<reference evidence="1 2" key="1">
    <citation type="submission" date="2020-02" db="EMBL/GenBank/DDBJ databases">
        <title>Whole-genome analyses of novel actinobacteria.</title>
        <authorList>
            <person name="Sahin N."/>
            <person name="Tatar D."/>
        </authorList>
    </citation>
    <scope>NUCLEOTIDE SEQUENCE [LARGE SCALE GENOMIC DNA]</scope>
    <source>
        <strain evidence="1 2">SB3404</strain>
    </source>
</reference>
<gene>
    <name evidence="1" type="ORF">G5C65_36045</name>
</gene>
<dbReference type="EMBL" id="JAAKZZ010000824">
    <property type="protein sequence ID" value="NGO73646.1"/>
    <property type="molecule type" value="Genomic_DNA"/>
</dbReference>
<evidence type="ECO:0008006" key="3">
    <source>
        <dbReference type="Google" id="ProtNLM"/>
    </source>
</evidence>
<sequence>RDPVLIGDTGADHVTLAAPGDFTGDGRVDLLVRGESSGGNLYAVER</sequence>
<dbReference type="AlphaFoldDB" id="A0A6G4X7X6"/>
<dbReference type="Proteomes" id="UP000477722">
    <property type="component" value="Unassembled WGS sequence"/>
</dbReference>